<accession>A0AA35JH08</accession>
<dbReference type="Pfam" id="PF23233">
    <property type="entry name" value="HAT_Syf1_CNRKL1_N"/>
    <property type="match status" value="1"/>
</dbReference>
<reference evidence="1" key="1">
    <citation type="submission" date="2022-10" db="EMBL/GenBank/DDBJ databases">
        <authorList>
            <person name="Byrne P K."/>
        </authorList>
    </citation>
    <scope>NUCLEOTIDE SEQUENCE</scope>
    <source>
        <strain evidence="1">IFO1802</strain>
    </source>
</reference>
<dbReference type="EMBL" id="OX365899">
    <property type="protein sequence ID" value="CAI4059220.1"/>
    <property type="molecule type" value="Genomic_DNA"/>
</dbReference>
<gene>
    <name evidence="1" type="primary">SKDI04G6240</name>
    <name evidence="1" type="ORF">SKDI_04G6240</name>
</gene>
<proteinExistence type="predicted"/>
<dbReference type="GO" id="GO:0071014">
    <property type="term" value="C:post-mRNA release spliceosomal complex"/>
    <property type="evidence" value="ECO:0007669"/>
    <property type="project" value="TreeGrafter"/>
</dbReference>
<dbReference type="Gene3D" id="1.25.40.10">
    <property type="entry name" value="Tetratricopeptide repeat domain"/>
    <property type="match status" value="3"/>
</dbReference>
<sequence>MKETVNIVDENIKNDEDVAFEYEIQKTPQNTLTWKRYLAYWKKEGRTDEQIRWLYERFCSQFLTDASVWEEYIRWESTKKVIKTSRIFSLFQRCLNTCAQGCDSICLSYLELAIEQHDLSTIRHSLDSSLIRLDTKMHSKVWEPVLRFLAEKILPLTQWDSTQEDDEESADEAELMDILLAKGLVKIGFISKRPIESGSIGDIWSSQLLERYLKVAPQQRQHELLAILAKTRDSITTKSVYEKKKYLTKDEISGKYLPNSKLTFALNFNYLITLEKLGEDEQYEEFMSQMSEIYPDNWVFLTLSLSKYYISRGRLNSCGDLLRKSLQQTLNYNDFDRIYNFYLLFEQQCSQFILGELKNNNSKISNEKKWVEELQRHMVTFESLVDSHDIYLNDLALRQDPNLVETWLRRVSLQETAAEKCNIYSEAILTIDPLKVGTPGSFGRLWRLYGDLYWNAKATSTARELWAQSLKVPYPYIQDLEEIYLNWSDKELDEEGVERAVSILEDALKVPRNPEHMLEKFNNGHRRIPAQTVVFNSLRIWSKYIDILEAYCPMDASSSDKILNKTKAAYNNVIDLKLVTPAMVENFALFLQRHHEVIESFQVYEKAIPMFPPEIQYEFWTEYLEVATSHQLSPISPEHIRFLFEEALNNLSPHGVDCKTIIIAYSTFEENQSGLAKKTIEILHRGAKLNADSTNMHLESRLQMWRMCISKAESTLGPSVVRDLYQECVQWLPNSKAVEFVIKFSDFEGSLGETIRAREVLGYGAKLLPPSRNTELWDHFENFELKYGDKETYKEMLKMKKLLELEMVIDSEVVGQEEGNINFVAAATTRGPNSRGFVQPTASQSANPDEIELDL</sequence>
<dbReference type="InterPro" id="IPR055430">
    <property type="entry name" value="HAT_Syf1_CNRKL1_C"/>
</dbReference>
<dbReference type="OrthoDB" id="10067343at2759"/>
<dbReference type="InterPro" id="IPR003107">
    <property type="entry name" value="HAT"/>
</dbReference>
<dbReference type="GO" id="GO:0000349">
    <property type="term" value="P:generation of catalytic spliceosome for first transesterification step"/>
    <property type="evidence" value="ECO:0007669"/>
    <property type="project" value="TreeGrafter"/>
</dbReference>
<dbReference type="GO" id="GO:0071007">
    <property type="term" value="C:U2-type catalytic step 2 spliceosome"/>
    <property type="evidence" value="ECO:0007669"/>
    <property type="project" value="TreeGrafter"/>
</dbReference>
<dbReference type="Pfam" id="PF23231">
    <property type="entry name" value="HAT_Syf1_CNRKL1_C"/>
    <property type="match status" value="1"/>
</dbReference>
<dbReference type="SUPFAM" id="SSF48452">
    <property type="entry name" value="TPR-like"/>
    <property type="match status" value="3"/>
</dbReference>
<dbReference type="Pfam" id="PF23220">
    <property type="entry name" value="HAT_Syf1_M"/>
    <property type="match status" value="1"/>
</dbReference>
<dbReference type="SMART" id="SM00386">
    <property type="entry name" value="HAT"/>
    <property type="match status" value="8"/>
</dbReference>
<dbReference type="InterPro" id="IPR045075">
    <property type="entry name" value="Syf1-like"/>
</dbReference>
<organism evidence="1 2">
    <name type="scientific">Saccharomyces kudriavzevii (strain ATCC MYA-4449 / AS 2.2408 / CBS 8840 / NBRC 1802 / NCYC 2889)</name>
    <name type="common">Yeast</name>
    <dbReference type="NCBI Taxonomy" id="226230"/>
    <lineage>
        <taxon>Eukaryota</taxon>
        <taxon>Fungi</taxon>
        <taxon>Dikarya</taxon>
        <taxon>Ascomycota</taxon>
        <taxon>Saccharomycotina</taxon>
        <taxon>Saccharomycetes</taxon>
        <taxon>Saccharomycetales</taxon>
        <taxon>Saccharomycetaceae</taxon>
        <taxon>Saccharomyces</taxon>
    </lineage>
</organism>
<dbReference type="PANTHER" id="PTHR11246:SF5">
    <property type="entry name" value="PRE-MRNA-SPLICING FACTOR SYF1"/>
    <property type="match status" value="1"/>
</dbReference>
<dbReference type="InterPro" id="IPR055433">
    <property type="entry name" value="HAT_Syf1-like_N"/>
</dbReference>
<keyword evidence="2" id="KW-1185">Reference proteome</keyword>
<evidence type="ECO:0000313" key="1">
    <source>
        <dbReference type="EMBL" id="CAI4059220.1"/>
    </source>
</evidence>
<name>A0AA35JH08_SACK1</name>
<dbReference type="PANTHER" id="PTHR11246">
    <property type="entry name" value="PRE-MRNA SPLICING FACTOR"/>
    <property type="match status" value="1"/>
</dbReference>
<dbReference type="Proteomes" id="UP001162087">
    <property type="component" value="Chromosome 4"/>
</dbReference>
<evidence type="ECO:0000313" key="2">
    <source>
        <dbReference type="Proteomes" id="UP001162087"/>
    </source>
</evidence>
<protein>
    <submittedName>
        <fullName evidence="1">Uncharacterized protein</fullName>
    </submittedName>
</protein>
<dbReference type="GO" id="GO:0000974">
    <property type="term" value="C:Prp19 complex"/>
    <property type="evidence" value="ECO:0007669"/>
    <property type="project" value="TreeGrafter"/>
</dbReference>
<dbReference type="InterPro" id="IPR011990">
    <property type="entry name" value="TPR-like_helical_dom_sf"/>
</dbReference>
<dbReference type="InterPro" id="IPR056350">
    <property type="entry name" value="HAT_Syf1_central"/>
</dbReference>